<comment type="caution">
    <text evidence="2">The sequence shown here is derived from an EMBL/GenBank/DDBJ whole genome shotgun (WGS) entry which is preliminary data.</text>
</comment>
<evidence type="ECO:0000313" key="3">
    <source>
        <dbReference type="Proteomes" id="UP000094974"/>
    </source>
</evidence>
<dbReference type="EMBL" id="LYND01000151">
    <property type="protein sequence ID" value="ODA07347.1"/>
    <property type="molecule type" value="Genomic_DNA"/>
</dbReference>
<proteinExistence type="predicted"/>
<reference evidence="3" key="1">
    <citation type="submission" date="2016-05" db="EMBL/GenBank/DDBJ databases">
        <title>Whole genome shotgun sequencing of cultured foodborne pathogen.</title>
        <authorList>
            <person name="Zheng J."/>
            <person name="Timme R."/>
            <person name="Allard M."/>
            <person name="Strain E."/>
            <person name="Luo Y."/>
            <person name="Brown E."/>
        </authorList>
    </citation>
    <scope>NUCLEOTIDE SEQUENCE [LARGE SCALE GENOMIC DNA]</scope>
    <source>
        <strain evidence="3">CFSAN034343</strain>
    </source>
</reference>
<organism evidence="2 3">
    <name type="scientific">Paenibacillus polymyxa</name>
    <name type="common">Bacillus polymyxa</name>
    <dbReference type="NCBI Taxonomy" id="1406"/>
    <lineage>
        <taxon>Bacteria</taxon>
        <taxon>Bacillati</taxon>
        <taxon>Bacillota</taxon>
        <taxon>Bacilli</taxon>
        <taxon>Bacillales</taxon>
        <taxon>Paenibacillaceae</taxon>
        <taxon>Paenibacillus</taxon>
    </lineage>
</organism>
<gene>
    <name evidence="2" type="ORF">A7312_09660</name>
</gene>
<dbReference type="Proteomes" id="UP000094974">
    <property type="component" value="Unassembled WGS sequence"/>
</dbReference>
<name>A0ABX2Z7V8_PAEPO</name>
<protein>
    <submittedName>
        <fullName evidence="2">Uncharacterized protein</fullName>
    </submittedName>
</protein>
<keyword evidence="3" id="KW-1185">Reference proteome</keyword>
<sequence>MEQFFINEYHEAEIHGDFHGMHVHVGQFVPGHMAYIQSHQPVPPEPGVTAPAGYHWAFNPSHSDSPGDEVHPSEWVLHHAH</sequence>
<accession>A0ABX2Z7V8</accession>
<feature type="region of interest" description="Disordered" evidence="1">
    <location>
        <begin position="59"/>
        <end position="81"/>
    </location>
</feature>
<evidence type="ECO:0000313" key="2">
    <source>
        <dbReference type="EMBL" id="ODA07347.1"/>
    </source>
</evidence>
<dbReference type="RefSeq" id="WP_068941124.1">
    <property type="nucleotide sequence ID" value="NZ_LYND01000151.1"/>
</dbReference>
<evidence type="ECO:0000256" key="1">
    <source>
        <dbReference type="SAM" id="MobiDB-lite"/>
    </source>
</evidence>